<dbReference type="InterPro" id="IPR027417">
    <property type="entry name" value="P-loop_NTPase"/>
</dbReference>
<dbReference type="InterPro" id="IPR001806">
    <property type="entry name" value="Small_GTPase"/>
</dbReference>
<dbReference type="EMBL" id="BLXT01003156">
    <property type="protein sequence ID" value="GFO00851.1"/>
    <property type="molecule type" value="Genomic_DNA"/>
</dbReference>
<dbReference type="PROSITE" id="PS51419">
    <property type="entry name" value="RAB"/>
    <property type="match status" value="1"/>
</dbReference>
<dbReference type="GO" id="GO:0005770">
    <property type="term" value="C:late endosome"/>
    <property type="evidence" value="ECO:0007669"/>
    <property type="project" value="TreeGrafter"/>
</dbReference>
<dbReference type="PANTHER" id="PTHR47981">
    <property type="entry name" value="RAB FAMILY"/>
    <property type="match status" value="1"/>
</dbReference>
<proteinExistence type="inferred from homology"/>
<evidence type="ECO:0000256" key="3">
    <source>
        <dbReference type="ARBA" id="ARBA00023134"/>
    </source>
</evidence>
<keyword evidence="2" id="KW-0547">Nucleotide-binding</keyword>
<dbReference type="PANTHER" id="PTHR47981:SF39">
    <property type="entry name" value="RAS-RELATED PROTEIN RAB"/>
    <property type="match status" value="1"/>
</dbReference>
<name>A0AAV3ZP57_9GAST</name>
<dbReference type="GO" id="GO:0005525">
    <property type="term" value="F:GTP binding"/>
    <property type="evidence" value="ECO:0007669"/>
    <property type="project" value="UniProtKB-KW"/>
</dbReference>
<dbReference type="GO" id="GO:0045335">
    <property type="term" value="C:phagocytic vesicle"/>
    <property type="evidence" value="ECO:0007669"/>
    <property type="project" value="TreeGrafter"/>
</dbReference>
<comment type="caution">
    <text evidence="4">The sequence shown here is derived from an EMBL/GenBank/DDBJ whole genome shotgun (WGS) entry which is preliminary data.</text>
</comment>
<dbReference type="GO" id="GO:0003924">
    <property type="term" value="F:GTPase activity"/>
    <property type="evidence" value="ECO:0007669"/>
    <property type="project" value="InterPro"/>
</dbReference>
<evidence type="ECO:0000313" key="5">
    <source>
        <dbReference type="Proteomes" id="UP000735302"/>
    </source>
</evidence>
<reference evidence="4 5" key="1">
    <citation type="journal article" date="2021" name="Elife">
        <title>Chloroplast acquisition without the gene transfer in kleptoplastic sea slugs, Plakobranchus ocellatus.</title>
        <authorList>
            <person name="Maeda T."/>
            <person name="Takahashi S."/>
            <person name="Yoshida T."/>
            <person name="Shimamura S."/>
            <person name="Takaki Y."/>
            <person name="Nagai Y."/>
            <person name="Toyoda A."/>
            <person name="Suzuki Y."/>
            <person name="Arimoto A."/>
            <person name="Ishii H."/>
            <person name="Satoh N."/>
            <person name="Nishiyama T."/>
            <person name="Hasebe M."/>
            <person name="Maruyama T."/>
            <person name="Minagawa J."/>
            <person name="Obokata J."/>
            <person name="Shigenobu S."/>
        </authorList>
    </citation>
    <scope>NUCLEOTIDE SEQUENCE [LARGE SCALE GENOMIC DNA]</scope>
</reference>
<evidence type="ECO:0000256" key="2">
    <source>
        <dbReference type="ARBA" id="ARBA00022741"/>
    </source>
</evidence>
<dbReference type="GO" id="GO:0005764">
    <property type="term" value="C:lysosome"/>
    <property type="evidence" value="ECO:0007669"/>
    <property type="project" value="TreeGrafter"/>
</dbReference>
<evidence type="ECO:0000313" key="4">
    <source>
        <dbReference type="EMBL" id="GFO00851.1"/>
    </source>
</evidence>
<dbReference type="Pfam" id="PF00071">
    <property type="entry name" value="Ras"/>
    <property type="match status" value="1"/>
</dbReference>
<dbReference type="SUPFAM" id="SSF52540">
    <property type="entry name" value="P-loop containing nucleoside triphosphate hydrolases"/>
    <property type="match status" value="1"/>
</dbReference>
<comment type="similarity">
    <text evidence="1">Belongs to the small GTPase superfamily. Rab family.</text>
</comment>
<organism evidence="4 5">
    <name type="scientific">Plakobranchus ocellatus</name>
    <dbReference type="NCBI Taxonomy" id="259542"/>
    <lineage>
        <taxon>Eukaryota</taxon>
        <taxon>Metazoa</taxon>
        <taxon>Spiralia</taxon>
        <taxon>Lophotrochozoa</taxon>
        <taxon>Mollusca</taxon>
        <taxon>Gastropoda</taxon>
        <taxon>Heterobranchia</taxon>
        <taxon>Euthyneura</taxon>
        <taxon>Panpulmonata</taxon>
        <taxon>Sacoglossa</taxon>
        <taxon>Placobranchoidea</taxon>
        <taxon>Plakobranchidae</taxon>
        <taxon>Plakobranchus</taxon>
    </lineage>
</organism>
<sequence>MAAASGLELDATANATNGPTEHLYKVLVIGEFGVGKTSLIRRYTEGYFSPNYKLTIGVDFALKSLEWDNNTKINLQLW</sequence>
<accession>A0AAV3ZP57</accession>
<dbReference type="GO" id="GO:0090385">
    <property type="term" value="P:phagosome-lysosome fusion"/>
    <property type="evidence" value="ECO:0007669"/>
    <property type="project" value="TreeGrafter"/>
</dbReference>
<gene>
    <name evidence="4" type="ORF">PoB_002735600</name>
</gene>
<dbReference type="Proteomes" id="UP000735302">
    <property type="component" value="Unassembled WGS sequence"/>
</dbReference>
<evidence type="ECO:0000256" key="1">
    <source>
        <dbReference type="ARBA" id="ARBA00006270"/>
    </source>
</evidence>
<dbReference type="AlphaFoldDB" id="A0AAV3ZP57"/>
<protein>
    <submittedName>
        <fullName evidence="4">Ras-related protein rab-32</fullName>
    </submittedName>
</protein>
<dbReference type="GO" id="GO:0008333">
    <property type="term" value="P:endosome to lysosome transport"/>
    <property type="evidence" value="ECO:0007669"/>
    <property type="project" value="TreeGrafter"/>
</dbReference>
<dbReference type="PRINTS" id="PR00449">
    <property type="entry name" value="RASTRNSFRMNG"/>
</dbReference>
<dbReference type="Gene3D" id="3.40.50.300">
    <property type="entry name" value="P-loop containing nucleotide triphosphate hydrolases"/>
    <property type="match status" value="1"/>
</dbReference>
<keyword evidence="5" id="KW-1185">Reference proteome</keyword>
<keyword evidence="3" id="KW-0342">GTP-binding</keyword>